<evidence type="ECO:0000313" key="1">
    <source>
        <dbReference type="Proteomes" id="UP000694941"/>
    </source>
</evidence>
<dbReference type="RefSeq" id="XP_013787834.1">
    <property type="nucleotide sequence ID" value="XM_013932380.1"/>
</dbReference>
<reference evidence="2" key="1">
    <citation type="submission" date="2025-08" db="UniProtKB">
        <authorList>
            <consortium name="RefSeq"/>
        </authorList>
    </citation>
    <scope>IDENTIFICATION</scope>
    <source>
        <tissue evidence="2">Muscle</tissue>
    </source>
</reference>
<accession>A0ABM1BSJ4</accession>
<keyword evidence="1" id="KW-1185">Reference proteome</keyword>
<sequence length="141" mass="15920">MLDIFRSSDILQVLDELSEGRILWFFDNIDGNDVMRAILSIRDSSFHKSSHSTRNLDSLSGGSFGYSKRFDTINGGAFGTSKRNFDEIDNVGFNGFAKRNMDEIDNAGFRGYIKRYDGASGHPKRNLHKTDHAGFNGLFKR</sequence>
<evidence type="ECO:0000313" key="2">
    <source>
        <dbReference type="RefSeq" id="XP_013787834.1"/>
    </source>
</evidence>
<proteinExistence type="predicted"/>
<organism evidence="1 2">
    <name type="scientific">Limulus polyphemus</name>
    <name type="common">Atlantic horseshoe crab</name>
    <dbReference type="NCBI Taxonomy" id="6850"/>
    <lineage>
        <taxon>Eukaryota</taxon>
        <taxon>Metazoa</taxon>
        <taxon>Ecdysozoa</taxon>
        <taxon>Arthropoda</taxon>
        <taxon>Chelicerata</taxon>
        <taxon>Merostomata</taxon>
        <taxon>Xiphosura</taxon>
        <taxon>Limulidae</taxon>
        <taxon>Limulus</taxon>
    </lineage>
</organism>
<gene>
    <name evidence="2" type="primary">LOC106471758</name>
</gene>
<name>A0ABM1BSJ4_LIMPO</name>
<dbReference type="GeneID" id="106471758"/>
<protein>
    <submittedName>
        <fullName evidence="2">Orcokinin peptides type A-like</fullName>
    </submittedName>
</protein>
<dbReference type="Proteomes" id="UP000694941">
    <property type="component" value="Unplaced"/>
</dbReference>